<evidence type="ECO:0000259" key="1">
    <source>
        <dbReference type="Pfam" id="PF18165"/>
    </source>
</evidence>
<dbReference type="RefSeq" id="WP_132247534.1">
    <property type="nucleotide sequence ID" value="NZ_SLZU01000016.1"/>
</dbReference>
<dbReference type="EMBL" id="SLZU01000016">
    <property type="protein sequence ID" value="TCS60064.1"/>
    <property type="molecule type" value="Genomic_DNA"/>
</dbReference>
<sequence>MAIEDRLPDQFSRNLLSGSLMVANDSSNPVRLHLAAAGLRELFGHILHSNAPDEAVRACSWFKQDPNTRTVTRRQKAIYSTQGGLSDAFVEQLGLDVEDLHKAAIRSIEVLNKATHVRPATLVSDDKTIQAFIDEAVTALDGLLESFYHGRNAVKNALVDDVYRAMSDALIERTFDDIDILAGKGYEIDPWIDDAEIEVEALLSESLVVRFSGVAHVTLHYGSKHDAAEVQHDFPFWLRFEAPIDKPAKLALIGHRFDDTSWYS</sequence>
<dbReference type="Pfam" id="PF18165">
    <property type="entry name" value="pP_pnuc_1"/>
    <property type="match status" value="1"/>
</dbReference>
<organism evidence="3 4">
    <name type="scientific">Primorskyibacter sedentarius</name>
    <dbReference type="NCBI Taxonomy" id="745311"/>
    <lineage>
        <taxon>Bacteria</taxon>
        <taxon>Pseudomonadati</taxon>
        <taxon>Pseudomonadota</taxon>
        <taxon>Alphaproteobacteria</taxon>
        <taxon>Rhodobacterales</taxon>
        <taxon>Roseobacteraceae</taxon>
        <taxon>Primorskyibacter</taxon>
    </lineage>
</organism>
<dbReference type="Proteomes" id="UP000295696">
    <property type="component" value="Unassembled WGS sequence"/>
</dbReference>
<keyword evidence="4" id="KW-1185">Reference proteome</keyword>
<dbReference type="InterPro" id="IPR041584">
    <property type="entry name" value="Put_pPIWI_pnuc_2"/>
</dbReference>
<proteinExistence type="predicted"/>
<evidence type="ECO:0000313" key="3">
    <source>
        <dbReference type="EMBL" id="TCS60064.1"/>
    </source>
</evidence>
<dbReference type="OrthoDB" id="712022at2"/>
<evidence type="ECO:0000313" key="4">
    <source>
        <dbReference type="Proteomes" id="UP000295696"/>
    </source>
</evidence>
<feature type="domain" description="Predicted pPIWI-associating nuclease" evidence="1">
    <location>
        <begin position="6"/>
        <end position="139"/>
    </location>
</feature>
<feature type="domain" description="Predicted pPIWI-associating nuclease group 2" evidence="2">
    <location>
        <begin position="150"/>
        <end position="263"/>
    </location>
</feature>
<reference evidence="3 4" key="1">
    <citation type="submission" date="2019-03" db="EMBL/GenBank/DDBJ databases">
        <title>Genomic Encyclopedia of Type Strains, Phase IV (KMG-IV): sequencing the most valuable type-strain genomes for metagenomic binning, comparative biology and taxonomic classification.</title>
        <authorList>
            <person name="Goeker M."/>
        </authorList>
    </citation>
    <scope>NUCLEOTIDE SEQUENCE [LARGE SCALE GENOMIC DNA]</scope>
    <source>
        <strain evidence="3 4">DSM 104836</strain>
    </source>
</reference>
<dbReference type="AlphaFoldDB" id="A0A4R3J4G3"/>
<name>A0A4R3J4G3_9RHOB</name>
<gene>
    <name evidence="3" type="ORF">EDD52_11675</name>
</gene>
<accession>A0A4R3J4G3</accession>
<comment type="caution">
    <text evidence="3">The sequence shown here is derived from an EMBL/GenBank/DDBJ whole genome shotgun (WGS) entry which is preliminary data.</text>
</comment>
<evidence type="ECO:0000259" key="2">
    <source>
        <dbReference type="Pfam" id="PF18166"/>
    </source>
</evidence>
<dbReference type="Pfam" id="PF18166">
    <property type="entry name" value="pP_pnuc_2"/>
    <property type="match status" value="1"/>
</dbReference>
<protein>
    <submittedName>
        <fullName evidence="3">Uncharacterized protein</fullName>
    </submittedName>
</protein>
<dbReference type="InterPro" id="IPR040556">
    <property type="entry name" value="pP_pnuc_1"/>
</dbReference>